<dbReference type="InterPro" id="IPR036390">
    <property type="entry name" value="WH_DNA-bd_sf"/>
</dbReference>
<organism evidence="2 3">
    <name type="scientific">Roseateles terrae</name>
    <dbReference type="NCBI Taxonomy" id="431060"/>
    <lineage>
        <taxon>Bacteria</taxon>
        <taxon>Pseudomonadati</taxon>
        <taxon>Pseudomonadota</taxon>
        <taxon>Betaproteobacteria</taxon>
        <taxon>Burkholderiales</taxon>
        <taxon>Sphaerotilaceae</taxon>
        <taxon>Roseateles</taxon>
    </lineage>
</organism>
<sequence>MPPSVTNELDYALLQQIEDHTEISQRALARGLGVSVGKINYCLRAVVDRGWVKVNNFRRADNKVAYMYLLTPSGAKAKLRLARDFLAQKEAQFEQLQREIAVLRCELSQSDPSRAEATCVDRPESF</sequence>
<protein>
    <submittedName>
        <fullName evidence="2">EPS-associated MarR family transcriptional regulator</fullName>
    </submittedName>
</protein>
<dbReference type="NCBIfam" id="TIGR04176">
    <property type="entry name" value="MarR_EPS"/>
    <property type="match status" value="1"/>
</dbReference>
<evidence type="ECO:0000313" key="3">
    <source>
        <dbReference type="Proteomes" id="UP000574369"/>
    </source>
</evidence>
<dbReference type="Pfam" id="PF13412">
    <property type="entry name" value="HTH_24"/>
    <property type="match status" value="1"/>
</dbReference>
<keyword evidence="1" id="KW-0175">Coiled coil</keyword>
<accession>A0ABR6GSR1</accession>
<reference evidence="2 3" key="1">
    <citation type="submission" date="2020-08" db="EMBL/GenBank/DDBJ databases">
        <title>Genomic Encyclopedia of Type Strains, Phase III (KMG-III): the genomes of soil and plant-associated and newly described type strains.</title>
        <authorList>
            <person name="Whitman W."/>
        </authorList>
    </citation>
    <scope>NUCLEOTIDE SEQUENCE [LARGE SCALE GENOMIC DNA]</scope>
    <source>
        <strain evidence="2 3">CECT 7247</strain>
    </source>
</reference>
<dbReference type="Proteomes" id="UP000574369">
    <property type="component" value="Unassembled WGS sequence"/>
</dbReference>
<proteinExistence type="predicted"/>
<name>A0ABR6GSR1_9BURK</name>
<gene>
    <name evidence="2" type="ORF">FHS28_002561</name>
</gene>
<dbReference type="InterPro" id="IPR036388">
    <property type="entry name" value="WH-like_DNA-bd_sf"/>
</dbReference>
<feature type="coiled-coil region" evidence="1">
    <location>
        <begin position="79"/>
        <end position="106"/>
    </location>
</feature>
<dbReference type="SUPFAM" id="SSF46785">
    <property type="entry name" value="Winged helix' DNA-binding domain"/>
    <property type="match status" value="1"/>
</dbReference>
<evidence type="ECO:0000313" key="2">
    <source>
        <dbReference type="EMBL" id="MBB3195158.1"/>
    </source>
</evidence>
<dbReference type="EMBL" id="JACHXO010000004">
    <property type="protein sequence ID" value="MBB3195158.1"/>
    <property type="molecule type" value="Genomic_DNA"/>
</dbReference>
<dbReference type="InterPro" id="IPR026433">
    <property type="entry name" value="MarR_EPS"/>
</dbReference>
<comment type="caution">
    <text evidence="2">The sequence shown here is derived from an EMBL/GenBank/DDBJ whole genome shotgun (WGS) entry which is preliminary data.</text>
</comment>
<dbReference type="Gene3D" id="1.10.10.10">
    <property type="entry name" value="Winged helix-like DNA-binding domain superfamily/Winged helix DNA-binding domain"/>
    <property type="match status" value="1"/>
</dbReference>
<evidence type="ECO:0000256" key="1">
    <source>
        <dbReference type="SAM" id="Coils"/>
    </source>
</evidence>
<dbReference type="RefSeq" id="WP_088450990.1">
    <property type="nucleotide sequence ID" value="NZ_JACHXO010000004.1"/>
</dbReference>
<keyword evidence="3" id="KW-1185">Reference proteome</keyword>